<dbReference type="GeneID" id="6752572"/>
<dbReference type="eggNOG" id="ENOG502STZ8">
    <property type="taxonomic scope" value="Eukaryota"/>
</dbReference>
<dbReference type="AlphaFoldDB" id="B3RUF9"/>
<dbReference type="KEGG" id="tad:TRIADDRAFT_55273"/>
<name>B3RUF9_TRIAD</name>
<dbReference type="RefSeq" id="XP_002111359.1">
    <property type="nucleotide sequence ID" value="XM_002111323.1"/>
</dbReference>
<protein>
    <recommendedName>
        <fullName evidence="5">Fibrinogen C-terminal domain-containing protein</fullName>
    </recommendedName>
</protein>
<feature type="chain" id="PRO_5002796968" description="Fibrinogen C-terminal domain-containing protein" evidence="2">
    <location>
        <begin position="21"/>
        <end position="253"/>
    </location>
</feature>
<reference evidence="3 4" key="1">
    <citation type="journal article" date="2008" name="Nature">
        <title>The Trichoplax genome and the nature of placozoans.</title>
        <authorList>
            <person name="Srivastava M."/>
            <person name="Begovic E."/>
            <person name="Chapman J."/>
            <person name="Putnam N.H."/>
            <person name="Hellsten U."/>
            <person name="Kawashima T."/>
            <person name="Kuo A."/>
            <person name="Mitros T."/>
            <person name="Salamov A."/>
            <person name="Carpenter M.L."/>
            <person name="Signorovitch A.Y."/>
            <person name="Moreno M.A."/>
            <person name="Kamm K."/>
            <person name="Grimwood J."/>
            <person name="Schmutz J."/>
            <person name="Shapiro H."/>
            <person name="Grigoriev I.V."/>
            <person name="Buss L.W."/>
            <person name="Schierwater B."/>
            <person name="Dellaporta S.L."/>
            <person name="Rokhsar D.S."/>
        </authorList>
    </citation>
    <scope>NUCLEOTIDE SEQUENCE [LARGE SCALE GENOMIC DNA]</scope>
    <source>
        <strain evidence="3 4">Grell-BS-1999</strain>
    </source>
</reference>
<dbReference type="Proteomes" id="UP000009022">
    <property type="component" value="Unassembled WGS sequence"/>
</dbReference>
<dbReference type="PhylomeDB" id="B3RUF9"/>
<evidence type="ECO:0000256" key="1">
    <source>
        <dbReference type="ARBA" id="ARBA00023157"/>
    </source>
</evidence>
<dbReference type="PANTHER" id="PTHR16146:SF42">
    <property type="entry name" value="APPLE DOMAIN-CONTAINING PROTEIN"/>
    <property type="match status" value="1"/>
</dbReference>
<feature type="signal peptide" evidence="2">
    <location>
        <begin position="1"/>
        <end position="20"/>
    </location>
</feature>
<evidence type="ECO:0008006" key="5">
    <source>
        <dbReference type="Google" id="ProtNLM"/>
    </source>
</evidence>
<dbReference type="CTD" id="6752572"/>
<organism evidence="3 4">
    <name type="scientific">Trichoplax adhaerens</name>
    <name type="common">Trichoplax reptans</name>
    <dbReference type="NCBI Taxonomy" id="10228"/>
    <lineage>
        <taxon>Eukaryota</taxon>
        <taxon>Metazoa</taxon>
        <taxon>Placozoa</taxon>
        <taxon>Uniplacotomia</taxon>
        <taxon>Trichoplacea</taxon>
        <taxon>Trichoplacidae</taxon>
        <taxon>Trichoplax</taxon>
    </lineage>
</organism>
<keyword evidence="1" id="KW-1015">Disulfide bond</keyword>
<dbReference type="EMBL" id="DS985244">
    <property type="protein sequence ID" value="EDV25326.1"/>
    <property type="molecule type" value="Genomic_DNA"/>
</dbReference>
<evidence type="ECO:0000313" key="3">
    <source>
        <dbReference type="EMBL" id="EDV25326.1"/>
    </source>
</evidence>
<gene>
    <name evidence="3" type="ORF">TRIADDRAFT_55273</name>
</gene>
<dbReference type="InParanoid" id="B3RUF9"/>
<proteinExistence type="predicted"/>
<keyword evidence="4" id="KW-1185">Reference proteome</keyword>
<dbReference type="HOGENOM" id="CLU_084880_0_0_1"/>
<dbReference type="SUPFAM" id="SSF56496">
    <property type="entry name" value="Fibrinogen C-terminal domain-like"/>
    <property type="match status" value="1"/>
</dbReference>
<evidence type="ECO:0000256" key="2">
    <source>
        <dbReference type="SAM" id="SignalP"/>
    </source>
</evidence>
<accession>B3RUF9</accession>
<dbReference type="PANTHER" id="PTHR16146">
    <property type="entry name" value="INTELECTIN"/>
    <property type="match status" value="1"/>
</dbReference>
<dbReference type="GO" id="GO:0005615">
    <property type="term" value="C:extracellular space"/>
    <property type="evidence" value="ECO:0000318"/>
    <property type="project" value="GO_Central"/>
</dbReference>
<evidence type="ECO:0000313" key="4">
    <source>
        <dbReference type="Proteomes" id="UP000009022"/>
    </source>
</evidence>
<dbReference type="OrthoDB" id="5977329at2759"/>
<dbReference type="InterPro" id="IPR036056">
    <property type="entry name" value="Fibrinogen-like_C"/>
</dbReference>
<sequence>MAKLCFLILMAFAIVPAVMSSVIKHKPKSCHEIKEFMQTTENGFYNLFDSNLSPYTTYCDFESEPPFIWTLIESVTLHEAQQLENRKSFYYDHPLAECHINWNKFRLSKVRIQSIQGSYGTTHYRVTCNFNPVNGTGLTNHRDYLRGSLCQYTNFYSATSSYYCVRVDYINVRGKLCRKCRVPFYGGNTNHQFVDLGTAATACDRFDVPDKISSEDVFGNYKNVNPQFSCSANSNSTTNWWLGGAFIAEQLIY</sequence>
<dbReference type="GO" id="GO:0070492">
    <property type="term" value="F:oligosaccharide binding"/>
    <property type="evidence" value="ECO:0000318"/>
    <property type="project" value="GO_Central"/>
</dbReference>
<keyword evidence="2" id="KW-0732">Signal</keyword>